<proteinExistence type="predicted"/>
<dbReference type="VEuPathDB" id="FungiDB:RhiirFUN_023797"/>
<dbReference type="Proteomes" id="UP000018888">
    <property type="component" value="Unassembled WGS sequence"/>
</dbReference>
<keyword evidence="3" id="KW-1185">Reference proteome</keyword>
<accession>A0A2P4PRJ3</accession>
<comment type="caution">
    <text evidence="2">The sequence shown here is derived from an EMBL/GenBank/DDBJ whole genome shotgun (WGS) entry which is preliminary data.</text>
</comment>
<evidence type="ECO:0000313" key="3">
    <source>
        <dbReference type="Proteomes" id="UP000018888"/>
    </source>
</evidence>
<organism evidence="2 3">
    <name type="scientific">Rhizophagus irregularis (strain DAOM 181602 / DAOM 197198 / MUCL 43194)</name>
    <name type="common">Arbuscular mycorrhizal fungus</name>
    <name type="synonym">Glomus intraradices</name>
    <dbReference type="NCBI Taxonomy" id="747089"/>
    <lineage>
        <taxon>Eukaryota</taxon>
        <taxon>Fungi</taxon>
        <taxon>Fungi incertae sedis</taxon>
        <taxon>Mucoromycota</taxon>
        <taxon>Glomeromycotina</taxon>
        <taxon>Glomeromycetes</taxon>
        <taxon>Glomerales</taxon>
        <taxon>Glomeraceae</taxon>
        <taxon>Rhizophagus</taxon>
    </lineage>
</organism>
<feature type="region of interest" description="Disordered" evidence="1">
    <location>
        <begin position="252"/>
        <end position="271"/>
    </location>
</feature>
<gene>
    <name evidence="2" type="ORF">GLOIN_2v1778712</name>
</gene>
<protein>
    <submittedName>
        <fullName evidence="2">Uncharacterized protein</fullName>
    </submittedName>
</protein>
<reference evidence="2 3" key="2">
    <citation type="journal article" date="2018" name="New Phytol.">
        <title>High intraspecific genome diversity in the model arbuscular mycorrhizal symbiont Rhizophagus irregularis.</title>
        <authorList>
            <person name="Chen E.C.H."/>
            <person name="Morin E."/>
            <person name="Beaudet D."/>
            <person name="Noel J."/>
            <person name="Yildirir G."/>
            <person name="Ndikumana S."/>
            <person name="Charron P."/>
            <person name="St-Onge C."/>
            <person name="Giorgi J."/>
            <person name="Kruger M."/>
            <person name="Marton T."/>
            <person name="Ropars J."/>
            <person name="Grigoriev I.V."/>
            <person name="Hainaut M."/>
            <person name="Henrissat B."/>
            <person name="Roux C."/>
            <person name="Martin F."/>
            <person name="Corradi N."/>
        </authorList>
    </citation>
    <scope>NUCLEOTIDE SEQUENCE [LARGE SCALE GENOMIC DNA]</scope>
    <source>
        <strain evidence="2 3">DAOM 197198</strain>
    </source>
</reference>
<dbReference type="AlphaFoldDB" id="A0A2P4PRJ3"/>
<evidence type="ECO:0000313" key="2">
    <source>
        <dbReference type="EMBL" id="POG68014.1"/>
    </source>
</evidence>
<reference evidence="2 3" key="1">
    <citation type="journal article" date="2013" name="Proc. Natl. Acad. Sci. U.S.A.">
        <title>Genome of an arbuscular mycorrhizal fungus provides insight into the oldest plant symbiosis.</title>
        <authorList>
            <person name="Tisserant E."/>
            <person name="Malbreil M."/>
            <person name="Kuo A."/>
            <person name="Kohler A."/>
            <person name="Symeonidi A."/>
            <person name="Balestrini R."/>
            <person name="Charron P."/>
            <person name="Duensing N."/>
            <person name="Frei Dit Frey N."/>
            <person name="Gianinazzi-Pearson V."/>
            <person name="Gilbert L.B."/>
            <person name="Handa Y."/>
            <person name="Herr J.R."/>
            <person name="Hijri M."/>
            <person name="Koul R."/>
            <person name="Kawaguchi M."/>
            <person name="Krajinski F."/>
            <person name="Lammers P.J."/>
            <person name="Masclaux F.G."/>
            <person name="Murat C."/>
            <person name="Morin E."/>
            <person name="Ndikumana S."/>
            <person name="Pagni M."/>
            <person name="Petitpierre D."/>
            <person name="Requena N."/>
            <person name="Rosikiewicz P."/>
            <person name="Riley R."/>
            <person name="Saito K."/>
            <person name="San Clemente H."/>
            <person name="Shapiro H."/>
            <person name="van Tuinen D."/>
            <person name="Becard G."/>
            <person name="Bonfante P."/>
            <person name="Paszkowski U."/>
            <person name="Shachar-Hill Y.Y."/>
            <person name="Tuskan G.A."/>
            <person name="Young P.W."/>
            <person name="Sanders I.R."/>
            <person name="Henrissat B."/>
            <person name="Rensing S.A."/>
            <person name="Grigoriev I.V."/>
            <person name="Corradi N."/>
            <person name="Roux C."/>
            <person name="Martin F."/>
        </authorList>
    </citation>
    <scope>NUCLEOTIDE SEQUENCE [LARGE SCALE GENOMIC DNA]</scope>
    <source>
        <strain evidence="2 3">DAOM 197198</strain>
    </source>
</reference>
<name>A0A2P4PRJ3_RHIID</name>
<sequence>MSVSGKNVTHRNWIDTLSDIWKNHPVARIQKLADKSIKNYQNEIKSQAVLKFWTDIEKAKLRNKLYSIHFNGFAELVENRNNFGYNELQDIQVENSDIQVENSDKSAGNTESGFDNDEEPYEEEHFAHIIDLDKVTERDRPPFLNITESQLPSIKLPKSVEQQLDYYLAETTIEKIWESFESYKIVNSDDELYTRKSRGSLAMCEYMSGGRRARSSRAGVKYFDEFRTHFWERPEDSFDRIRNINISNCRRNRRNSSSTPSIGEVEQTLGQRSSSRRHGDWVVEVAMFAPIFLGFPPSSSLWAKDGA</sequence>
<dbReference type="EMBL" id="AUPC02000160">
    <property type="protein sequence ID" value="POG68014.1"/>
    <property type="molecule type" value="Genomic_DNA"/>
</dbReference>
<evidence type="ECO:0000256" key="1">
    <source>
        <dbReference type="SAM" id="MobiDB-lite"/>
    </source>
</evidence>